<proteinExistence type="predicted"/>
<keyword evidence="1" id="KW-1133">Transmembrane helix</keyword>
<reference evidence="3" key="1">
    <citation type="journal article" date="2019" name="Int. J. Syst. Evol. Microbiol.">
        <title>The Global Catalogue of Microorganisms (GCM) 10K type strain sequencing project: providing services to taxonomists for standard genome sequencing and annotation.</title>
        <authorList>
            <consortium name="The Broad Institute Genomics Platform"/>
            <consortium name="The Broad Institute Genome Sequencing Center for Infectious Disease"/>
            <person name="Wu L."/>
            <person name="Ma J."/>
        </authorList>
    </citation>
    <scope>NUCLEOTIDE SEQUENCE [LARGE SCALE GENOMIC DNA]</scope>
    <source>
        <strain evidence="3">KCTC 52606</strain>
    </source>
</reference>
<evidence type="ECO:0000313" key="3">
    <source>
        <dbReference type="Proteomes" id="UP001595378"/>
    </source>
</evidence>
<accession>A0ABV7EJV7</accession>
<comment type="caution">
    <text evidence="2">The sequence shown here is derived from an EMBL/GenBank/DDBJ whole genome shotgun (WGS) entry which is preliminary data.</text>
</comment>
<sequence length="314" mass="33934">MDETGSPLMDHPATAPVRAGLPLWPILAAVLLAFLLGAGAMFYVSRQNGWIGQSLFSVRQETPPPATLPMAALSRRGLVPAPPASATPVSAEVRATVERVEQVAEQTGGLDQRVAALEQRLTRLDLQSQAAAGNAARAESMLIAFAARRAIDRGQRLGFLEDQLRLRFGEARPNAVQTVIDASRDPVTLDQLLVQLDGLSGNLVQTPSSAGLFTRLRYQLSQLFSVRTDDTPSPAAEQRLARARTNLENGRIERAIAEVRAMPNAEAAQDWLDRAERYAAAQRALEALEAAAVYESRSLRDGDGQRVEQPGLAE</sequence>
<dbReference type="EMBL" id="JBHRSU010000037">
    <property type="protein sequence ID" value="MFC3102161.1"/>
    <property type="molecule type" value="Genomic_DNA"/>
</dbReference>
<keyword evidence="1" id="KW-0812">Transmembrane</keyword>
<evidence type="ECO:0000256" key="1">
    <source>
        <dbReference type="SAM" id="Phobius"/>
    </source>
</evidence>
<gene>
    <name evidence="2" type="ORF">ACFODK_14820</name>
</gene>
<keyword evidence="3" id="KW-1185">Reference proteome</keyword>
<dbReference type="RefSeq" id="WP_336918220.1">
    <property type="nucleotide sequence ID" value="NZ_JBANRN010000004.1"/>
</dbReference>
<dbReference type="Proteomes" id="UP001595378">
    <property type="component" value="Unassembled WGS sequence"/>
</dbReference>
<protein>
    <submittedName>
        <fullName evidence="2">Uncharacterized protein</fullName>
    </submittedName>
</protein>
<evidence type="ECO:0000313" key="2">
    <source>
        <dbReference type="EMBL" id="MFC3102161.1"/>
    </source>
</evidence>
<name>A0ABV7EJV7_9SPHN</name>
<feature type="transmembrane region" description="Helical" evidence="1">
    <location>
        <begin position="23"/>
        <end position="44"/>
    </location>
</feature>
<organism evidence="2 3">
    <name type="scientific">Alteraurantiacibacter lauratis</name>
    <dbReference type="NCBI Taxonomy" id="2054627"/>
    <lineage>
        <taxon>Bacteria</taxon>
        <taxon>Pseudomonadati</taxon>
        <taxon>Pseudomonadota</taxon>
        <taxon>Alphaproteobacteria</taxon>
        <taxon>Sphingomonadales</taxon>
        <taxon>Erythrobacteraceae</taxon>
        <taxon>Alteraurantiacibacter</taxon>
    </lineage>
</organism>
<keyword evidence="1" id="KW-0472">Membrane</keyword>